<gene>
    <name evidence="2" type="ORF">Q5I04_06610</name>
    <name evidence="3" type="ORF">Q5I06_06940</name>
</gene>
<dbReference type="Proteomes" id="UP001240777">
    <property type="component" value="Unassembled WGS sequence"/>
</dbReference>
<accession>A0AA90PJP0</accession>
<protein>
    <submittedName>
        <fullName evidence="3">Phosphoribosyltransferase family protein</fullName>
    </submittedName>
</protein>
<keyword evidence="5" id="KW-1185">Reference proteome</keyword>
<sequence length="224" mass="25130">MGTTKIDNLKFENRDDALGRLMDEILIRHLDTKNSIILATSLAGVGFGEKMSKRMNIPLDFLFTMPIYAPLNSECEIAIVSENMDIIMNEALIDSFDITLDYVYGEAKRTYEEDILADIYKFRKGSMISSLNDKDVFIVDQGVETGLTMNVAIQTCISKGARSVYVATPVIAKNVASCLSEICDEVISVFKPDHFVSTAHYYKSLPAMDEEEVEEILDRSLKKI</sequence>
<evidence type="ECO:0000313" key="3">
    <source>
        <dbReference type="EMBL" id="MDP2539507.1"/>
    </source>
</evidence>
<organism evidence="3 4">
    <name type="scientific">Helicobacter cappadocius</name>
    <dbReference type="NCBI Taxonomy" id="3063998"/>
    <lineage>
        <taxon>Bacteria</taxon>
        <taxon>Pseudomonadati</taxon>
        <taxon>Campylobacterota</taxon>
        <taxon>Epsilonproteobacteria</taxon>
        <taxon>Campylobacterales</taxon>
        <taxon>Helicobacteraceae</taxon>
        <taxon>Helicobacter</taxon>
    </lineage>
</organism>
<dbReference type="EMBL" id="JAUPEV010000010">
    <property type="protein sequence ID" value="MDO7253579.1"/>
    <property type="molecule type" value="Genomic_DNA"/>
</dbReference>
<evidence type="ECO:0000313" key="4">
    <source>
        <dbReference type="Proteomes" id="UP001177258"/>
    </source>
</evidence>
<dbReference type="CDD" id="cd06223">
    <property type="entry name" value="PRTases_typeI"/>
    <property type="match status" value="1"/>
</dbReference>
<dbReference type="Gene3D" id="3.40.50.2020">
    <property type="match status" value="1"/>
</dbReference>
<name>A0AA90PJP0_9HELI</name>
<dbReference type="SUPFAM" id="SSF53271">
    <property type="entry name" value="PRTase-like"/>
    <property type="match status" value="1"/>
</dbReference>
<evidence type="ECO:0000313" key="2">
    <source>
        <dbReference type="EMBL" id="MDO7253579.1"/>
    </source>
</evidence>
<evidence type="ECO:0000259" key="1">
    <source>
        <dbReference type="Pfam" id="PF00156"/>
    </source>
</evidence>
<dbReference type="EMBL" id="JAUYZK010000010">
    <property type="protein sequence ID" value="MDP2539507.1"/>
    <property type="molecule type" value="Genomic_DNA"/>
</dbReference>
<keyword evidence="3" id="KW-0328">Glycosyltransferase</keyword>
<comment type="caution">
    <text evidence="3">The sequence shown here is derived from an EMBL/GenBank/DDBJ whole genome shotgun (WGS) entry which is preliminary data.</text>
</comment>
<dbReference type="Gene3D" id="3.30.1310.20">
    <property type="entry name" value="PRTase-like"/>
    <property type="match status" value="1"/>
</dbReference>
<dbReference type="InterPro" id="IPR029057">
    <property type="entry name" value="PRTase-like"/>
</dbReference>
<dbReference type="AlphaFoldDB" id="A0AA90PJP0"/>
<keyword evidence="3" id="KW-0808">Transferase</keyword>
<dbReference type="Pfam" id="PF00156">
    <property type="entry name" value="Pribosyltran"/>
    <property type="match status" value="1"/>
</dbReference>
<reference evidence="2 4" key="3">
    <citation type="journal article" date="2024" name="Syst. Appl. Microbiol.">
        <title>Helicobacter cappadocius sp. nov., from lizards: The first psychrotrophic Helicobacter species.</title>
        <authorList>
            <person name="Aydin F."/>
            <person name="Tarhane S."/>
            <person name="Karakaya E."/>
            <person name="Abay S."/>
            <person name="Kayman T."/>
            <person name="Guran O."/>
            <person name="Bozkurt E."/>
            <person name="Uzum N."/>
            <person name="Avci A."/>
            <person name="Olgun K."/>
            <person name="Jablonski D."/>
            <person name="Guran C."/>
            <person name="Burcin Saticioglu I."/>
        </authorList>
    </citation>
    <scope>NUCLEOTIDE SEQUENCE [LARGE SCALE GENOMIC DNA]</scope>
    <source>
        <strain evidence="2">Faydin-H75</strain>
        <strain evidence="4">faydin-H76</strain>
    </source>
</reference>
<reference evidence="2" key="2">
    <citation type="submission" date="2023-07" db="EMBL/GenBank/DDBJ databases">
        <authorList>
            <person name="Aydin F."/>
            <person name="Tarhane S."/>
            <person name="Saticioglu I.B."/>
            <person name="Karakaya E."/>
            <person name="Abay S."/>
            <person name="Guran O."/>
            <person name="Bozkurt E."/>
            <person name="Uzum N."/>
            <person name="Olgun K."/>
            <person name="Jablonski D."/>
        </authorList>
    </citation>
    <scope>NUCLEOTIDE SEQUENCE</scope>
    <source>
        <strain evidence="2">Faydin-H75</strain>
    </source>
</reference>
<dbReference type="Proteomes" id="UP001177258">
    <property type="component" value="Unassembled WGS sequence"/>
</dbReference>
<evidence type="ECO:0000313" key="5">
    <source>
        <dbReference type="Proteomes" id="UP001240777"/>
    </source>
</evidence>
<reference evidence="3 5" key="1">
    <citation type="submission" date="2023-07" db="EMBL/GenBank/DDBJ databases">
        <title>Unpublished Manusciprt.</title>
        <authorList>
            <person name="Aydin F."/>
            <person name="Tarhane S."/>
            <person name="Saticioglu I.B."/>
            <person name="Karakaya E."/>
            <person name="Abay S."/>
            <person name="Guran O."/>
            <person name="Bozkurt E."/>
            <person name="Uzum N."/>
            <person name="Olgun K."/>
            <person name="Jablonski D."/>
        </authorList>
    </citation>
    <scope>NUCLEOTIDE SEQUENCE</scope>
    <source>
        <strain evidence="5">faydin-H75</strain>
        <strain evidence="3">Faydin-H76</strain>
    </source>
</reference>
<proteinExistence type="predicted"/>
<dbReference type="GO" id="GO:0016757">
    <property type="term" value="F:glycosyltransferase activity"/>
    <property type="evidence" value="ECO:0007669"/>
    <property type="project" value="UniProtKB-KW"/>
</dbReference>
<feature type="domain" description="Phosphoribosyltransferase" evidence="1">
    <location>
        <begin position="17"/>
        <end position="191"/>
    </location>
</feature>
<dbReference type="RefSeq" id="WP_305517421.1">
    <property type="nucleotide sequence ID" value="NZ_JAUPEV010000010.1"/>
</dbReference>
<dbReference type="InterPro" id="IPR000836">
    <property type="entry name" value="PRTase_dom"/>
</dbReference>